<evidence type="ECO:0000313" key="10">
    <source>
        <dbReference type="EMBL" id="RMZ72015.1"/>
    </source>
</evidence>
<dbReference type="GO" id="GO:0098796">
    <property type="term" value="C:membrane protein complex"/>
    <property type="evidence" value="ECO:0007669"/>
    <property type="project" value="UniProtKB-ARBA"/>
</dbReference>
<evidence type="ECO:0000256" key="1">
    <source>
        <dbReference type="ARBA" id="ARBA00010643"/>
    </source>
</evidence>
<feature type="region of interest" description="Disordered" evidence="9">
    <location>
        <begin position="227"/>
        <end position="255"/>
    </location>
</feature>
<keyword evidence="4" id="KW-1278">Translocase</keyword>
<comment type="cofactor">
    <cofactor evidence="8">
        <name>[2Fe-2S] cluster</name>
        <dbReference type="ChEBI" id="CHEBI:190135"/>
    </cofactor>
</comment>
<evidence type="ECO:0000256" key="5">
    <source>
        <dbReference type="ARBA" id="ARBA00023004"/>
    </source>
</evidence>
<gene>
    <name evidence="10" type="ORF">GMOD_00007002</name>
</gene>
<dbReference type="InterPro" id="IPR002023">
    <property type="entry name" value="NuoE-like"/>
</dbReference>
<dbReference type="InterPro" id="IPR041921">
    <property type="entry name" value="NuoE_N"/>
</dbReference>
<dbReference type="GO" id="GO:0016491">
    <property type="term" value="F:oxidoreductase activity"/>
    <property type="evidence" value="ECO:0007669"/>
    <property type="project" value="InterPro"/>
</dbReference>
<dbReference type="InterPro" id="IPR042128">
    <property type="entry name" value="NuoE_dom"/>
</dbReference>
<reference evidence="10 11" key="1">
    <citation type="journal article" date="2014" name="PLoS ONE">
        <title>De novo Genome Assembly of the Fungal Plant Pathogen Pyrenophora semeniperda.</title>
        <authorList>
            <person name="Soliai M.M."/>
            <person name="Meyer S.E."/>
            <person name="Udall J.A."/>
            <person name="Elzinga D.E."/>
            <person name="Hermansen R.A."/>
            <person name="Bodily P.M."/>
            <person name="Hart A.A."/>
            <person name="Coleman C.E."/>
        </authorList>
    </citation>
    <scope>NUCLEOTIDE SEQUENCE [LARGE SCALE GENOMIC DNA]</scope>
    <source>
        <strain evidence="10 11">CCB06</strain>
        <tissue evidence="10">Mycelium</tissue>
    </source>
</reference>
<protein>
    <recommendedName>
        <fullName evidence="12">Nadh-ubiquinone oxidoreductase 24 kDa mitochondrial</fullName>
    </recommendedName>
</protein>
<keyword evidence="11" id="KW-1185">Reference proteome</keyword>
<name>A0A3M7MBX8_9PLEO</name>
<dbReference type="PROSITE" id="PS01099">
    <property type="entry name" value="COMPLEX1_24K"/>
    <property type="match status" value="1"/>
</dbReference>
<dbReference type="InterPro" id="IPR036249">
    <property type="entry name" value="Thioredoxin-like_sf"/>
</dbReference>
<dbReference type="SUPFAM" id="SSF52833">
    <property type="entry name" value="Thioredoxin-like"/>
    <property type="match status" value="1"/>
</dbReference>
<dbReference type="EMBL" id="KE747829">
    <property type="protein sequence ID" value="RMZ72015.1"/>
    <property type="molecule type" value="Genomic_DNA"/>
</dbReference>
<keyword evidence="7" id="KW-0520">NAD</keyword>
<organism evidence="10 11">
    <name type="scientific">Pyrenophora seminiperda CCB06</name>
    <dbReference type="NCBI Taxonomy" id="1302712"/>
    <lineage>
        <taxon>Eukaryota</taxon>
        <taxon>Fungi</taxon>
        <taxon>Dikarya</taxon>
        <taxon>Ascomycota</taxon>
        <taxon>Pezizomycotina</taxon>
        <taxon>Dothideomycetes</taxon>
        <taxon>Pleosporomycetidae</taxon>
        <taxon>Pleosporales</taxon>
        <taxon>Pleosporineae</taxon>
        <taxon>Pleosporaceae</taxon>
        <taxon>Pyrenophora</taxon>
    </lineage>
</organism>
<evidence type="ECO:0000256" key="8">
    <source>
        <dbReference type="ARBA" id="ARBA00034078"/>
    </source>
</evidence>
<evidence type="ECO:0000256" key="2">
    <source>
        <dbReference type="ARBA" id="ARBA00022714"/>
    </source>
</evidence>
<dbReference type="Gene3D" id="3.40.30.10">
    <property type="entry name" value="Glutaredoxin"/>
    <property type="match status" value="1"/>
</dbReference>
<dbReference type="Gene3D" id="1.10.10.1590">
    <property type="entry name" value="NADH-quinone oxidoreductase subunit E"/>
    <property type="match status" value="1"/>
</dbReference>
<dbReference type="GO" id="GO:0008137">
    <property type="term" value="F:NADH dehydrogenase (ubiquinone) activity"/>
    <property type="evidence" value="ECO:0007669"/>
    <property type="project" value="UniProtKB-ARBA"/>
</dbReference>
<keyword evidence="2" id="KW-0001">2Fe-2S</keyword>
<dbReference type="OrthoDB" id="10254187at2759"/>
<dbReference type="GO" id="GO:0046872">
    <property type="term" value="F:metal ion binding"/>
    <property type="evidence" value="ECO:0007669"/>
    <property type="project" value="UniProtKB-KW"/>
</dbReference>
<dbReference type="CDD" id="cd03064">
    <property type="entry name" value="TRX_Fd_NuoE"/>
    <property type="match status" value="1"/>
</dbReference>
<dbReference type="PANTHER" id="PTHR10371:SF3">
    <property type="entry name" value="NADH DEHYDROGENASE [UBIQUINONE] FLAVOPROTEIN 2, MITOCHONDRIAL"/>
    <property type="match status" value="1"/>
</dbReference>
<dbReference type="GO" id="GO:0051537">
    <property type="term" value="F:2 iron, 2 sulfur cluster binding"/>
    <property type="evidence" value="ECO:0007669"/>
    <property type="project" value="UniProtKB-KW"/>
</dbReference>
<dbReference type="AlphaFoldDB" id="A0A3M7MBX8"/>
<proteinExistence type="inferred from homology"/>
<dbReference type="NCBIfam" id="NF005725">
    <property type="entry name" value="PRK07539.1-5"/>
    <property type="match status" value="1"/>
</dbReference>
<evidence type="ECO:0000256" key="6">
    <source>
        <dbReference type="ARBA" id="ARBA00023014"/>
    </source>
</evidence>
<dbReference type="PANTHER" id="PTHR10371">
    <property type="entry name" value="NADH DEHYDROGENASE UBIQUINONE FLAVOPROTEIN 2, MITOCHONDRIAL"/>
    <property type="match status" value="1"/>
</dbReference>
<feature type="compositionally biased region" description="Gly residues" evidence="9">
    <location>
        <begin position="237"/>
        <end position="247"/>
    </location>
</feature>
<evidence type="ECO:0000256" key="9">
    <source>
        <dbReference type="SAM" id="MobiDB-lite"/>
    </source>
</evidence>
<dbReference type="Proteomes" id="UP000265663">
    <property type="component" value="Unassembled WGS sequence"/>
</dbReference>
<accession>A0A3M7MBX8</accession>
<evidence type="ECO:0000256" key="3">
    <source>
        <dbReference type="ARBA" id="ARBA00022723"/>
    </source>
</evidence>
<dbReference type="Pfam" id="PF01257">
    <property type="entry name" value="2Fe-2S_thioredx"/>
    <property type="match status" value="1"/>
</dbReference>
<evidence type="ECO:0000256" key="7">
    <source>
        <dbReference type="ARBA" id="ARBA00023027"/>
    </source>
</evidence>
<dbReference type="FunFam" id="1.10.10.1590:FF:000001">
    <property type="entry name" value="NADH-quinone oxidoreductase subunit E"/>
    <property type="match status" value="1"/>
</dbReference>
<keyword evidence="5" id="KW-0408">Iron</keyword>
<evidence type="ECO:0008006" key="12">
    <source>
        <dbReference type="Google" id="ProtNLM"/>
    </source>
</evidence>
<dbReference type="FunFam" id="3.40.30.10:FF:000022">
    <property type="entry name" value="NADH dehydrogenase flavoprotein 2, mitochondrial"/>
    <property type="match status" value="1"/>
</dbReference>
<dbReference type="GO" id="GO:0006120">
    <property type="term" value="P:mitochondrial electron transport, NADH to ubiquinone"/>
    <property type="evidence" value="ECO:0007669"/>
    <property type="project" value="UniProtKB-ARBA"/>
</dbReference>
<sequence length="304" mass="32808">MSPRTTPTMASRLVPFACRAAPRATRPFHRAQWRAFSVSRPSWNESGSLNVHRDTPENNLKLPFKFTPQNEELIKEVVSRYPSQYKKAAVMPLLDLGQRQHGFCSISVMNEVARILEMPPMRVYEVATFYTMYNRDPVGKFHVQVCTTTPCMLCDSDAVMKACEDVLGVHHGETTKDGLFTFSEVECLGACANAPMVQINDDYYEDLTYESTANLLKALRHAAQATGAQPGDKGLASGAGTGAGESGAGEAVAKAQGRGYEGGGVKVPSPGPLSGRASCEPAGGLTCLTSEPWGNETLRKDGAL</sequence>
<keyword evidence="6" id="KW-0411">Iron-sulfur</keyword>
<evidence type="ECO:0000313" key="11">
    <source>
        <dbReference type="Proteomes" id="UP000265663"/>
    </source>
</evidence>
<dbReference type="GO" id="GO:0005743">
    <property type="term" value="C:mitochondrial inner membrane"/>
    <property type="evidence" value="ECO:0007669"/>
    <property type="project" value="UniProtKB-ARBA"/>
</dbReference>
<evidence type="ECO:0000256" key="4">
    <source>
        <dbReference type="ARBA" id="ARBA00022967"/>
    </source>
</evidence>
<comment type="similarity">
    <text evidence="1">Belongs to the complex I 24 kDa subunit family.</text>
</comment>
<dbReference type="NCBIfam" id="TIGR01958">
    <property type="entry name" value="nuoE_fam"/>
    <property type="match status" value="1"/>
</dbReference>
<keyword evidence="3" id="KW-0479">Metal-binding</keyword>
<dbReference type="GO" id="GO:1902494">
    <property type="term" value="C:catalytic complex"/>
    <property type="evidence" value="ECO:0007669"/>
    <property type="project" value="UniProtKB-ARBA"/>
</dbReference>